<accession>A0A8H7SGF9</accession>
<name>A0A8H7SGF9_9FUNG</name>
<evidence type="ECO:0000313" key="1">
    <source>
        <dbReference type="EMBL" id="KAG2227761.1"/>
    </source>
</evidence>
<protein>
    <submittedName>
        <fullName evidence="1">Uncharacterized protein</fullName>
    </submittedName>
</protein>
<dbReference type="EMBL" id="JAEPRB010000005">
    <property type="protein sequence ID" value="KAG2227761.1"/>
    <property type="molecule type" value="Genomic_DNA"/>
</dbReference>
<dbReference type="AlphaFoldDB" id="A0A8H7SGF9"/>
<dbReference type="Proteomes" id="UP000646827">
    <property type="component" value="Unassembled WGS sequence"/>
</dbReference>
<proteinExistence type="predicted"/>
<keyword evidence="2" id="KW-1185">Reference proteome</keyword>
<evidence type="ECO:0000313" key="2">
    <source>
        <dbReference type="Proteomes" id="UP000646827"/>
    </source>
</evidence>
<dbReference type="OrthoDB" id="10420424at2759"/>
<organism evidence="1 2">
    <name type="scientific">Circinella minor</name>
    <dbReference type="NCBI Taxonomy" id="1195481"/>
    <lineage>
        <taxon>Eukaryota</taxon>
        <taxon>Fungi</taxon>
        <taxon>Fungi incertae sedis</taxon>
        <taxon>Mucoromycota</taxon>
        <taxon>Mucoromycotina</taxon>
        <taxon>Mucoromycetes</taxon>
        <taxon>Mucorales</taxon>
        <taxon>Lichtheimiaceae</taxon>
        <taxon>Circinella</taxon>
    </lineage>
</organism>
<sequence length="95" mass="10757">MSVHTQQNFHQAIDANRFKDGSSLKASNRTTFCYTPPGASKSISIVSDTTEEQKVMLSYSSRLIKNAKRFFRGLIPRRPVDATPYNVKADYLSIR</sequence>
<reference evidence="1 2" key="1">
    <citation type="submission" date="2020-12" db="EMBL/GenBank/DDBJ databases">
        <title>Metabolic potential, ecology and presence of endohyphal bacteria is reflected in genomic diversity of Mucoromycotina.</title>
        <authorList>
            <person name="Muszewska A."/>
            <person name="Okrasinska A."/>
            <person name="Steczkiewicz K."/>
            <person name="Drgas O."/>
            <person name="Orlowska M."/>
            <person name="Perlinska-Lenart U."/>
            <person name="Aleksandrzak-Piekarczyk T."/>
            <person name="Szatraj K."/>
            <person name="Zielenkiewicz U."/>
            <person name="Pilsyk S."/>
            <person name="Malc E."/>
            <person name="Mieczkowski P."/>
            <person name="Kruszewska J.S."/>
            <person name="Biernat P."/>
            <person name="Pawlowska J."/>
        </authorList>
    </citation>
    <scope>NUCLEOTIDE SEQUENCE [LARGE SCALE GENOMIC DNA]</scope>
    <source>
        <strain evidence="1 2">CBS 142.35</strain>
    </source>
</reference>
<comment type="caution">
    <text evidence="1">The sequence shown here is derived from an EMBL/GenBank/DDBJ whole genome shotgun (WGS) entry which is preliminary data.</text>
</comment>
<gene>
    <name evidence="1" type="ORF">INT45_004803</name>
</gene>